<dbReference type="GO" id="GO:0004725">
    <property type="term" value="F:protein tyrosine phosphatase activity"/>
    <property type="evidence" value="ECO:0007669"/>
    <property type="project" value="InterPro"/>
</dbReference>
<dbReference type="Proteomes" id="UP000886998">
    <property type="component" value="Unassembled WGS sequence"/>
</dbReference>
<dbReference type="Gene3D" id="3.90.190.10">
    <property type="entry name" value="Protein tyrosine phosphatase superfamily"/>
    <property type="match status" value="1"/>
</dbReference>
<dbReference type="GO" id="GO:0016020">
    <property type="term" value="C:membrane"/>
    <property type="evidence" value="ECO:0007669"/>
    <property type="project" value="UniProtKB-SubCell"/>
</dbReference>
<dbReference type="PROSITE" id="PS50055">
    <property type="entry name" value="TYR_PHOSPHATASE_PTP"/>
    <property type="match status" value="1"/>
</dbReference>
<evidence type="ECO:0000313" key="3">
    <source>
        <dbReference type="Proteomes" id="UP000886998"/>
    </source>
</evidence>
<reference evidence="2" key="1">
    <citation type="submission" date="2020-08" db="EMBL/GenBank/DDBJ databases">
        <title>Multicomponent nature underlies the extraordinary mechanical properties of spider dragline silk.</title>
        <authorList>
            <person name="Kono N."/>
            <person name="Nakamura H."/>
            <person name="Mori M."/>
            <person name="Yoshida Y."/>
            <person name="Ohtoshi R."/>
            <person name="Malay A.D."/>
            <person name="Moran D.A.P."/>
            <person name="Tomita M."/>
            <person name="Numata K."/>
            <person name="Arakawa K."/>
        </authorList>
    </citation>
    <scope>NUCLEOTIDE SEQUENCE</scope>
</reference>
<dbReference type="SUPFAM" id="SSF52799">
    <property type="entry name" value="(Phosphotyrosine protein) phosphatases II"/>
    <property type="match status" value="1"/>
</dbReference>
<dbReference type="EMBL" id="BMAV01003839">
    <property type="protein sequence ID" value="GFY43751.1"/>
    <property type="molecule type" value="Genomic_DNA"/>
</dbReference>
<organism evidence="2 3">
    <name type="scientific">Trichonephila inaurata madagascariensis</name>
    <dbReference type="NCBI Taxonomy" id="2747483"/>
    <lineage>
        <taxon>Eukaryota</taxon>
        <taxon>Metazoa</taxon>
        <taxon>Ecdysozoa</taxon>
        <taxon>Arthropoda</taxon>
        <taxon>Chelicerata</taxon>
        <taxon>Arachnida</taxon>
        <taxon>Araneae</taxon>
        <taxon>Araneomorphae</taxon>
        <taxon>Entelegynae</taxon>
        <taxon>Araneoidea</taxon>
        <taxon>Nephilidae</taxon>
        <taxon>Trichonephila</taxon>
        <taxon>Trichonephila inaurata</taxon>
    </lineage>
</organism>
<sequence length="241" mass="28609">MPTDDEEGTDYINANYIPGYNSPREFIVTQGPLHSTRDDFWRMVWEQNSRAIVMLTRCIEKGREKCDHYWPFDMQPVYYGDIQVILLNESQYHHWNISEFKVSRSRGRGGFPLHHVARFRRAGAATNPSKIRKISQGKNWKRSKTHRRSLQRWRGSIWHFHCARPVIQHIQKHDYVDIFGIVHEMRKERVWMVQNEQQYICIHQCLLCVLEKKEDVLELGRSEAHDNQGYDDDEGIAESGI</sequence>
<dbReference type="Pfam" id="PF00102">
    <property type="entry name" value="Y_phosphatase"/>
    <property type="match status" value="1"/>
</dbReference>
<dbReference type="PANTHER" id="PTHR46957:SF3">
    <property type="entry name" value="CYTOKINE RECEPTOR"/>
    <property type="match status" value="1"/>
</dbReference>
<gene>
    <name evidence="2" type="primary">Ptp10D</name>
    <name evidence="2" type="ORF">TNIN_412821</name>
</gene>
<evidence type="ECO:0000259" key="1">
    <source>
        <dbReference type="PROSITE" id="PS50055"/>
    </source>
</evidence>
<evidence type="ECO:0000313" key="2">
    <source>
        <dbReference type="EMBL" id="GFY43751.1"/>
    </source>
</evidence>
<proteinExistence type="predicted"/>
<dbReference type="InterPro" id="IPR050713">
    <property type="entry name" value="RTP_Phos/Ushers"/>
</dbReference>
<comment type="caution">
    <text evidence="2">The sequence shown here is derived from an EMBL/GenBank/DDBJ whole genome shotgun (WGS) entry which is preliminary data.</text>
</comment>
<accession>A0A8X6X1J1</accession>
<dbReference type="InterPro" id="IPR000242">
    <property type="entry name" value="PTP_cat"/>
</dbReference>
<protein>
    <submittedName>
        <fullName evidence="2">Tyrosine-protein phosphatase 10D</fullName>
    </submittedName>
</protein>
<dbReference type="SMART" id="SM00194">
    <property type="entry name" value="PTPc"/>
    <property type="match status" value="1"/>
</dbReference>
<dbReference type="PANTHER" id="PTHR46957">
    <property type="entry name" value="CYTOKINE RECEPTOR"/>
    <property type="match status" value="1"/>
</dbReference>
<dbReference type="AlphaFoldDB" id="A0A8X6X1J1"/>
<dbReference type="InterPro" id="IPR029021">
    <property type="entry name" value="Prot-tyrosine_phosphatase-like"/>
</dbReference>
<name>A0A8X6X1J1_9ARAC</name>
<keyword evidence="3" id="KW-1185">Reference proteome</keyword>
<feature type="domain" description="Tyrosine-protein phosphatase" evidence="1">
    <location>
        <begin position="1"/>
        <end position="209"/>
    </location>
</feature>
<dbReference type="InterPro" id="IPR003595">
    <property type="entry name" value="Tyr_Pase_cat"/>
</dbReference>
<dbReference type="OrthoDB" id="8609993at2759"/>
<dbReference type="SMART" id="SM00404">
    <property type="entry name" value="PTPc_motif"/>
    <property type="match status" value="1"/>
</dbReference>
<dbReference type="PRINTS" id="PR00700">
    <property type="entry name" value="PRTYPHPHTASE"/>
</dbReference>